<comment type="caution">
    <text evidence="1">The sequence shown here is derived from an EMBL/GenBank/DDBJ whole genome shotgun (WGS) entry which is preliminary data.</text>
</comment>
<dbReference type="EMBL" id="JAPESX010000219">
    <property type="protein sequence ID" value="KAJ8122516.1"/>
    <property type="molecule type" value="Genomic_DNA"/>
</dbReference>
<evidence type="ECO:0000313" key="1">
    <source>
        <dbReference type="EMBL" id="KAJ8122516.1"/>
    </source>
</evidence>
<protein>
    <submittedName>
        <fullName evidence="1">Uncharacterized protein</fullName>
    </submittedName>
</protein>
<dbReference type="Proteomes" id="UP001153334">
    <property type="component" value="Unassembled WGS sequence"/>
</dbReference>
<keyword evidence="2" id="KW-1185">Reference proteome</keyword>
<gene>
    <name evidence="1" type="ORF">ONZ43_g1312</name>
</gene>
<name>A0ACC2J4Z0_9PEZI</name>
<sequence>MSVCSLDGGTSEEIIEFSTQYSTGERRYPGFLSVRGASGRSKDEKPAKDSIRLRRKPVPPTKHTHGLRNISLRNRSHVSIDSGERFSLTRSARRQPTIARDWSPARKRFVAAVACTSTALIGVLIGIYAGLVPSIQYYIADFYHYTILGNVGLYLGMALPNLFCWPLPLLHGRKPYIVGGLCVAMPLLFPQALAIGARRSPNTCVWRVALLLPRALMGFVLGFANMNFHSVLTDLFGASLMSKNPHQEVVDEYDVRRHGGGLGVWLGIWTWCFIGSLGVGFVVGAVVIEYLQPSWGLYISVVIIAVVLLLNVLCPEVRRSAWRRSVAEVRTGETISRRLARGEVMMHRVQTGPRWWGQEVYHGVALSLEMLRQPGFTIMAVYSAWIYAQIVLVIVLLGSLTSKSYRFRSPYVGAVVSSVAIGAFAAIPFQKANLFSRARKMSPKSNTMTFDRKITWSSRLRPAILGNPVDRYRRVNILELGSLTRWTEIRKRNRLIDENAHLNRQAVALARDELQHSARHSAEKVMHKVSKRSLQSKCSHESSEDDEPLGPRPKRDAHSAGLPVSPSVSPSPDGLGNRLAESHRDREGTTSRNLSEVGDVATEGENYIRRRSRSQNFTSQTQASADFETQPVRGRSSSVDDVVVLMEVPRRVIDTVHGSGGHAGEDAVVDDVTEAADPAENTHKHEDGVKPTDQEFEDVKLDDSEKKTPA</sequence>
<reference evidence="1" key="1">
    <citation type="submission" date="2022-11" db="EMBL/GenBank/DDBJ databases">
        <title>Genome Sequence of Nemania bipapillata.</title>
        <authorList>
            <person name="Buettner E."/>
        </authorList>
    </citation>
    <scope>NUCLEOTIDE SEQUENCE</scope>
    <source>
        <strain evidence="1">CP14</strain>
    </source>
</reference>
<proteinExistence type="predicted"/>
<evidence type="ECO:0000313" key="2">
    <source>
        <dbReference type="Proteomes" id="UP001153334"/>
    </source>
</evidence>
<accession>A0ACC2J4Z0</accession>
<organism evidence="1 2">
    <name type="scientific">Nemania bipapillata</name>
    <dbReference type="NCBI Taxonomy" id="110536"/>
    <lineage>
        <taxon>Eukaryota</taxon>
        <taxon>Fungi</taxon>
        <taxon>Dikarya</taxon>
        <taxon>Ascomycota</taxon>
        <taxon>Pezizomycotina</taxon>
        <taxon>Sordariomycetes</taxon>
        <taxon>Xylariomycetidae</taxon>
        <taxon>Xylariales</taxon>
        <taxon>Xylariaceae</taxon>
        <taxon>Nemania</taxon>
    </lineage>
</organism>